<gene>
    <name evidence="2" type="ORF">ACFWGY_08285</name>
</gene>
<name>A0ABW6G290_9PSEU</name>
<protein>
    <submittedName>
        <fullName evidence="2">Pentapeptide repeat-containing protein</fullName>
    </submittedName>
</protein>
<dbReference type="Gene3D" id="2.160.20.80">
    <property type="entry name" value="E3 ubiquitin-protein ligase SopA"/>
    <property type="match status" value="1"/>
</dbReference>
<evidence type="ECO:0000313" key="2">
    <source>
        <dbReference type="EMBL" id="MFD6793320.1"/>
    </source>
</evidence>
<dbReference type="EMBL" id="JBHXCV010000004">
    <property type="protein sequence ID" value="MFD6793320.1"/>
    <property type="molecule type" value="Genomic_DNA"/>
</dbReference>
<organism evidence="2 3">
    <name type="scientific">Prauserella salsuginis</name>
    <dbReference type="NCBI Taxonomy" id="387889"/>
    <lineage>
        <taxon>Bacteria</taxon>
        <taxon>Bacillati</taxon>
        <taxon>Actinomycetota</taxon>
        <taxon>Actinomycetes</taxon>
        <taxon>Pseudonocardiales</taxon>
        <taxon>Pseudonocardiaceae</taxon>
        <taxon>Prauserella</taxon>
        <taxon>Prauserella salsuginis group</taxon>
    </lineage>
</organism>
<dbReference type="RefSeq" id="WP_258937964.1">
    <property type="nucleotide sequence ID" value="NZ_JANBBF010000013.1"/>
</dbReference>
<keyword evidence="1" id="KW-0812">Transmembrane</keyword>
<keyword evidence="3" id="KW-1185">Reference proteome</keyword>
<accession>A0ABW6G290</accession>
<dbReference type="Proteomes" id="UP001598673">
    <property type="component" value="Unassembled WGS sequence"/>
</dbReference>
<comment type="caution">
    <text evidence="2">The sequence shown here is derived from an EMBL/GenBank/DDBJ whole genome shotgun (WGS) entry which is preliminary data.</text>
</comment>
<reference evidence="2 3" key="1">
    <citation type="submission" date="2024-09" db="EMBL/GenBank/DDBJ databases">
        <title>The Natural Products Discovery Center: Release of the First 8490 Sequenced Strains for Exploring Actinobacteria Biosynthetic Diversity.</title>
        <authorList>
            <person name="Kalkreuter E."/>
            <person name="Kautsar S.A."/>
            <person name="Yang D."/>
            <person name="Bader C.D."/>
            <person name="Teijaro C.N."/>
            <person name="Fluegel L."/>
            <person name="Davis C.M."/>
            <person name="Simpson J.R."/>
            <person name="Lauterbach L."/>
            <person name="Steele A.D."/>
            <person name="Gui C."/>
            <person name="Meng S."/>
            <person name="Li G."/>
            <person name="Viehrig K."/>
            <person name="Ye F."/>
            <person name="Su P."/>
            <person name="Kiefer A.F."/>
            <person name="Nichols A."/>
            <person name="Cepeda A.J."/>
            <person name="Yan W."/>
            <person name="Fan B."/>
            <person name="Jiang Y."/>
            <person name="Adhikari A."/>
            <person name="Zheng C.-J."/>
            <person name="Schuster L."/>
            <person name="Cowan T.M."/>
            <person name="Smanski M.J."/>
            <person name="Chevrette M.G."/>
            <person name="De Carvalho L.P.S."/>
            <person name="Shen B."/>
        </authorList>
    </citation>
    <scope>NUCLEOTIDE SEQUENCE [LARGE SCALE GENOMIC DNA]</scope>
    <source>
        <strain evidence="2 3">NPDC060353</strain>
    </source>
</reference>
<evidence type="ECO:0000256" key="1">
    <source>
        <dbReference type="SAM" id="Phobius"/>
    </source>
</evidence>
<keyword evidence="1" id="KW-0472">Membrane</keyword>
<feature type="transmembrane region" description="Helical" evidence="1">
    <location>
        <begin position="61"/>
        <end position="79"/>
    </location>
</feature>
<proteinExistence type="predicted"/>
<sequence length="399" mass="44480">MEEQQQAHDTPKLPELRWGWVWLAAVLTVIATVAAVLGLVSFARSGGAPQQVTAELSALRTALTITVGGGGAIALWLAVRRQRSSELQLHETRRIEGERGRRETAAAAANEEDARERRITELYSIAVEQLGSEKAPVRLGGIYALERLALQNEEHEQTIINVLCAYLRMSFEVSLDAGTLWKPEIAYSPTDNEDVDSDELQVRIAAQEAIRDIVAANHSDTPTAEAKIFVNLAGATLVNFMLRDCTVAHLEFSYAKFLGITSFYGVQARRWTICTSARFFGPVDFSSCALGLVNDFSSCRFDWPPRFANTSFGYVNFLQSDYRESTVEFYNTTFKGLNLNTVHYKGSPFTLDQEPGLFRFHNAHAEKDAALEEMQPPLGWKMDNRKLVRDHEGTAVGLR</sequence>
<evidence type="ECO:0000313" key="3">
    <source>
        <dbReference type="Proteomes" id="UP001598673"/>
    </source>
</evidence>
<feature type="transmembrane region" description="Helical" evidence="1">
    <location>
        <begin position="20"/>
        <end position="40"/>
    </location>
</feature>
<keyword evidence="1" id="KW-1133">Transmembrane helix</keyword>